<sequence>MYRKYPRKSLPSIRWGLFNYEKPFDREIKKEIKEIASKYSFSLVSYEVLGLNYLFTNHFMTLEQANMLAKQLVNWVGMYEKQKSKFFTDDHMDALIALIQDQQVRGVPIDEVVNNLQLLTRDQARRIANGLTREEAMTNLPFNDIDEVPSSKLNP</sequence>
<name>A0A0W0ZW70_9GAMM</name>
<proteinExistence type="predicted"/>
<evidence type="ECO:0000313" key="1">
    <source>
        <dbReference type="EMBL" id="KTD73397.1"/>
    </source>
</evidence>
<keyword evidence="2" id="KW-1185">Reference proteome</keyword>
<accession>A0A0W0ZW70</accession>
<reference evidence="1 2" key="1">
    <citation type="submission" date="2015-11" db="EMBL/GenBank/DDBJ databases">
        <title>Genomic analysis of 38 Legionella species identifies large and diverse effector repertoires.</title>
        <authorList>
            <person name="Burstein D."/>
            <person name="Amaro F."/>
            <person name="Zusman T."/>
            <person name="Lifshitz Z."/>
            <person name="Cohen O."/>
            <person name="Gilbert J.A."/>
            <person name="Pupko T."/>
            <person name="Shuman H.A."/>
            <person name="Segal G."/>
        </authorList>
    </citation>
    <scope>NUCLEOTIDE SEQUENCE [LARGE SCALE GENOMIC DNA]</scope>
    <source>
        <strain evidence="1 2">ATCC 49180</strain>
    </source>
</reference>
<dbReference type="PATRIC" id="fig|40335.7.peg.1314"/>
<dbReference type="AlphaFoldDB" id="A0A0W0ZW70"/>
<comment type="caution">
    <text evidence="1">The sequence shown here is derived from an EMBL/GenBank/DDBJ whole genome shotgun (WGS) entry which is preliminary data.</text>
</comment>
<organism evidence="1 2">
    <name type="scientific">Legionella tucsonensis</name>
    <dbReference type="NCBI Taxonomy" id="40335"/>
    <lineage>
        <taxon>Bacteria</taxon>
        <taxon>Pseudomonadati</taxon>
        <taxon>Pseudomonadota</taxon>
        <taxon>Gammaproteobacteria</taxon>
        <taxon>Legionellales</taxon>
        <taxon>Legionellaceae</taxon>
        <taxon>Legionella</taxon>
    </lineage>
</organism>
<dbReference type="RefSeq" id="WP_058520438.1">
    <property type="nucleotide sequence ID" value="NZ_CAAAIP010000001.1"/>
</dbReference>
<protein>
    <submittedName>
        <fullName evidence="1">Uncharacterized protein</fullName>
    </submittedName>
</protein>
<dbReference type="OrthoDB" id="9917008at2"/>
<gene>
    <name evidence="1" type="ORF">Ltuc_1244</name>
</gene>
<dbReference type="Proteomes" id="UP000054693">
    <property type="component" value="Unassembled WGS sequence"/>
</dbReference>
<evidence type="ECO:0000313" key="2">
    <source>
        <dbReference type="Proteomes" id="UP000054693"/>
    </source>
</evidence>
<dbReference type="EMBL" id="LNZA01000001">
    <property type="protein sequence ID" value="KTD73397.1"/>
    <property type="molecule type" value="Genomic_DNA"/>
</dbReference>